<dbReference type="eggNOG" id="COG0438">
    <property type="taxonomic scope" value="Bacteria"/>
</dbReference>
<dbReference type="OrthoDB" id="9807209at2"/>
<organism evidence="1 2">
    <name type="scientific">Aliiglaciecola lipolytica E3</name>
    <dbReference type="NCBI Taxonomy" id="1127673"/>
    <lineage>
        <taxon>Bacteria</taxon>
        <taxon>Pseudomonadati</taxon>
        <taxon>Pseudomonadota</taxon>
        <taxon>Gammaproteobacteria</taxon>
        <taxon>Alteromonadales</taxon>
        <taxon>Alteromonadaceae</taxon>
        <taxon>Aliiglaciecola</taxon>
    </lineage>
</organism>
<dbReference type="RefSeq" id="WP_008843137.1">
    <property type="nucleotide sequence ID" value="NZ_BAEN01000018.1"/>
</dbReference>
<sequence length="397" mass="45496">MKKPPLLFLCHRIPFPPNKGDKIRSFNMLKVLSEHFDIYLGSFVDDPYDWQFASKLDAYCKQVFLINQNKKWSKIKGLTAFLTGKSISEQYYASRKMQSWVNETVQNMHIKQVFVYSSVMAMFTATHQGAIHQVVDFVDVDSDKWRQYAESKSGIAKWVYSREHKKLQAYENQVTRRSQHALFVSEPESELFKQQLPVSQHAKVRGLLNGVDVDFFSSQNKLENVAENIDVVFTGAMDYWANVDAVIWFVKNVWPKIRKRFPTVNFYVVGGNPSAEVRALNNIDGIVVTGRVKDVRPYIRDAKVSVAPLQIARGIQNKVLEALAMEKPVVATSMAIEGIAAKTSHIQVTDDAENFCDYVCQYLKAPDNAPENRHWIMENLQWTATMGKLPELFKVEL</sequence>
<protein>
    <submittedName>
        <fullName evidence="1">Sugar transferase, PEP-CTERM/EpsH1 system associated</fullName>
    </submittedName>
</protein>
<dbReference type="Proteomes" id="UP000006334">
    <property type="component" value="Unassembled WGS sequence"/>
</dbReference>
<dbReference type="PANTHER" id="PTHR12526:SF600">
    <property type="entry name" value="GLYCOSYL TRANSFERASE GROUP 1"/>
    <property type="match status" value="1"/>
</dbReference>
<keyword evidence="1" id="KW-0808">Transferase</keyword>
<dbReference type="GO" id="GO:0016757">
    <property type="term" value="F:glycosyltransferase activity"/>
    <property type="evidence" value="ECO:0007669"/>
    <property type="project" value="TreeGrafter"/>
</dbReference>
<name>K6Y517_9ALTE</name>
<dbReference type="InterPro" id="IPR017521">
    <property type="entry name" value="Sugar_tfrase_PEP-CTERM_Stp1"/>
</dbReference>
<dbReference type="SUPFAM" id="SSF53756">
    <property type="entry name" value="UDP-Glycosyltransferase/glycogen phosphorylase"/>
    <property type="match status" value="1"/>
</dbReference>
<dbReference type="NCBIfam" id="TIGR03087">
    <property type="entry name" value="stp1"/>
    <property type="match status" value="1"/>
</dbReference>
<proteinExistence type="predicted"/>
<keyword evidence="2" id="KW-1185">Reference proteome</keyword>
<dbReference type="Pfam" id="PF13692">
    <property type="entry name" value="Glyco_trans_1_4"/>
    <property type="match status" value="1"/>
</dbReference>
<accession>K6Y517</accession>
<gene>
    <name evidence="1" type="ORF">GLIP_0671</name>
</gene>
<evidence type="ECO:0000313" key="1">
    <source>
        <dbReference type="EMBL" id="GAC13317.1"/>
    </source>
</evidence>
<dbReference type="EMBL" id="BAEN01000018">
    <property type="protein sequence ID" value="GAC13317.1"/>
    <property type="molecule type" value="Genomic_DNA"/>
</dbReference>
<dbReference type="STRING" id="1127673.GLIP_0671"/>
<dbReference type="Gene3D" id="3.40.50.2000">
    <property type="entry name" value="Glycogen Phosphorylase B"/>
    <property type="match status" value="2"/>
</dbReference>
<comment type="caution">
    <text evidence="1">The sequence shown here is derived from an EMBL/GenBank/DDBJ whole genome shotgun (WGS) entry which is preliminary data.</text>
</comment>
<reference evidence="1 2" key="1">
    <citation type="journal article" date="2017" name="Antonie Van Leeuwenhoek">
        <title>Rhizobium rhizosphaerae sp. nov., a novel species isolated from rice rhizosphere.</title>
        <authorList>
            <person name="Zhao J.J."/>
            <person name="Zhang J."/>
            <person name="Zhang R.J."/>
            <person name="Zhang C.W."/>
            <person name="Yin H.Q."/>
            <person name="Zhang X.X."/>
        </authorList>
    </citation>
    <scope>NUCLEOTIDE SEQUENCE [LARGE SCALE GENOMIC DNA]</scope>
    <source>
        <strain evidence="1 2">E3</strain>
    </source>
</reference>
<dbReference type="AlphaFoldDB" id="K6Y517"/>
<evidence type="ECO:0000313" key="2">
    <source>
        <dbReference type="Proteomes" id="UP000006334"/>
    </source>
</evidence>
<dbReference type="CDD" id="cd03801">
    <property type="entry name" value="GT4_PimA-like"/>
    <property type="match status" value="1"/>
</dbReference>
<dbReference type="PANTHER" id="PTHR12526">
    <property type="entry name" value="GLYCOSYLTRANSFERASE"/>
    <property type="match status" value="1"/>
</dbReference>